<evidence type="ECO:0000259" key="4">
    <source>
        <dbReference type="PROSITE" id="PS50102"/>
    </source>
</evidence>
<gene>
    <name evidence="5" type="ORF">X797_011746</name>
</gene>
<protein>
    <submittedName>
        <fullName evidence="5">RNA recognition motif (RRM) superfamily protein</fullName>
    </submittedName>
</protein>
<sequence>MFRGHVGLCRYFTTSTLPLRTFAMSKVFVGSLPCHIDSDSLRQEFQKFGTVTDAAGRETGRSRGFGFVTFADEEGSTKAISEGNGMEINGRRLSVVQSAERPRNDYGRRGGGNDFGRRDERNDRGYGGGGRSGGYY</sequence>
<feature type="region of interest" description="Disordered" evidence="3">
    <location>
        <begin position="90"/>
        <end position="136"/>
    </location>
</feature>
<dbReference type="InterPro" id="IPR052462">
    <property type="entry name" value="SLIRP/GR-RBP-like"/>
</dbReference>
<dbReference type="SMART" id="SM00360">
    <property type="entry name" value="RRM"/>
    <property type="match status" value="1"/>
</dbReference>
<dbReference type="AlphaFoldDB" id="A0A014P1S2"/>
<evidence type="ECO:0000256" key="1">
    <source>
        <dbReference type="ARBA" id="ARBA00022884"/>
    </source>
</evidence>
<dbReference type="PROSITE" id="PS50102">
    <property type="entry name" value="RRM"/>
    <property type="match status" value="1"/>
</dbReference>
<reference evidence="5 6" key="1">
    <citation type="submission" date="2014-02" db="EMBL/GenBank/DDBJ databases">
        <title>The genome sequence of the entomopathogenic fungus Metarhizium robertsii ARSEF 2575.</title>
        <authorList>
            <person name="Giuliano Garisto Donzelli B."/>
            <person name="Roe B.A."/>
            <person name="Macmil S.L."/>
            <person name="Krasnoff S.B."/>
            <person name="Gibson D.M."/>
        </authorList>
    </citation>
    <scope>NUCLEOTIDE SEQUENCE [LARGE SCALE GENOMIC DNA]</scope>
    <source>
        <strain evidence="5 6">ARSEF 2575</strain>
    </source>
</reference>
<comment type="caution">
    <text evidence="5">The sequence shown here is derived from an EMBL/GenBank/DDBJ whole genome shotgun (WGS) entry which is preliminary data.</text>
</comment>
<dbReference type="Gene3D" id="3.30.70.330">
    <property type="match status" value="1"/>
</dbReference>
<dbReference type="InterPro" id="IPR000504">
    <property type="entry name" value="RRM_dom"/>
</dbReference>
<evidence type="ECO:0000256" key="3">
    <source>
        <dbReference type="SAM" id="MobiDB-lite"/>
    </source>
</evidence>
<dbReference type="eggNOG" id="KOG0118">
    <property type="taxonomic scope" value="Eukaryota"/>
</dbReference>
<dbReference type="GO" id="GO:0003723">
    <property type="term" value="F:RNA binding"/>
    <property type="evidence" value="ECO:0007669"/>
    <property type="project" value="UniProtKB-UniRule"/>
</dbReference>
<name>A0A014P1S2_9HYPO</name>
<proteinExistence type="predicted"/>
<evidence type="ECO:0000256" key="2">
    <source>
        <dbReference type="PROSITE-ProRule" id="PRU00176"/>
    </source>
</evidence>
<dbReference type="Pfam" id="PF00076">
    <property type="entry name" value="RRM_1"/>
    <property type="match status" value="1"/>
</dbReference>
<dbReference type="PANTHER" id="PTHR48027">
    <property type="entry name" value="HETEROGENEOUS NUCLEAR RIBONUCLEOPROTEIN 87F-RELATED"/>
    <property type="match status" value="1"/>
</dbReference>
<dbReference type="InterPro" id="IPR035979">
    <property type="entry name" value="RBD_domain_sf"/>
</dbReference>
<dbReference type="HOGENOM" id="CLU_012062_28_1_1"/>
<dbReference type="EMBL" id="JELW01000096">
    <property type="protein sequence ID" value="EXU95172.1"/>
    <property type="molecule type" value="Genomic_DNA"/>
</dbReference>
<feature type="compositionally biased region" description="Basic and acidic residues" evidence="3">
    <location>
        <begin position="115"/>
        <end position="124"/>
    </location>
</feature>
<dbReference type="Proteomes" id="UP000030151">
    <property type="component" value="Unassembled WGS sequence"/>
</dbReference>
<organism evidence="5 6">
    <name type="scientific">Metarhizium robertsii</name>
    <dbReference type="NCBI Taxonomy" id="568076"/>
    <lineage>
        <taxon>Eukaryota</taxon>
        <taxon>Fungi</taxon>
        <taxon>Dikarya</taxon>
        <taxon>Ascomycota</taxon>
        <taxon>Pezizomycotina</taxon>
        <taxon>Sordariomycetes</taxon>
        <taxon>Hypocreomycetidae</taxon>
        <taxon>Hypocreales</taxon>
        <taxon>Clavicipitaceae</taxon>
        <taxon>Metarhizium</taxon>
    </lineage>
</organism>
<feature type="compositionally biased region" description="Gly residues" evidence="3">
    <location>
        <begin position="125"/>
        <end position="136"/>
    </location>
</feature>
<feature type="domain" description="RRM" evidence="4">
    <location>
        <begin position="25"/>
        <end position="100"/>
    </location>
</feature>
<keyword evidence="1 2" id="KW-0694">RNA-binding</keyword>
<evidence type="ECO:0000313" key="5">
    <source>
        <dbReference type="EMBL" id="EXU95172.1"/>
    </source>
</evidence>
<evidence type="ECO:0000313" key="6">
    <source>
        <dbReference type="Proteomes" id="UP000030151"/>
    </source>
</evidence>
<dbReference type="InterPro" id="IPR012677">
    <property type="entry name" value="Nucleotide-bd_a/b_plait_sf"/>
</dbReference>
<dbReference type="SUPFAM" id="SSF54928">
    <property type="entry name" value="RNA-binding domain, RBD"/>
    <property type="match status" value="1"/>
</dbReference>
<accession>A0A014P1S2</accession>